<dbReference type="GO" id="GO:0008360">
    <property type="term" value="P:regulation of cell shape"/>
    <property type="evidence" value="ECO:0007669"/>
    <property type="project" value="UniProtKB-KW"/>
</dbReference>
<comment type="catalytic activity">
    <reaction evidence="10">
        <text>di-trans,octa-cis-undecaprenyl diphospho-N-acetyl-alpha-D-muramoyl-L-alanyl-D-glutamyl-meso-2,6-diaminopimeloyl-D-alanyl-D-alanine + UDP-N-acetyl-alpha-D-glucosamine = di-trans,octa-cis-undecaprenyl diphospho-[N-acetyl-alpha-D-glucosaminyl-(1-&gt;4)]-N-acetyl-alpha-D-muramoyl-L-alanyl-D-glutamyl-meso-2,6-diaminopimeloyl-D-alanyl-D-alanine + UDP + H(+)</text>
        <dbReference type="Rhea" id="RHEA:31227"/>
        <dbReference type="ChEBI" id="CHEBI:15378"/>
        <dbReference type="ChEBI" id="CHEBI:57705"/>
        <dbReference type="ChEBI" id="CHEBI:58223"/>
        <dbReference type="ChEBI" id="CHEBI:61387"/>
        <dbReference type="ChEBI" id="CHEBI:61388"/>
        <dbReference type="EC" id="2.4.1.227"/>
    </reaction>
</comment>
<keyword evidence="7 10" id="KW-0472">Membrane</keyword>
<feature type="domain" description="Glycosyl transferase family 28 C-terminal" evidence="12">
    <location>
        <begin position="198"/>
        <end position="357"/>
    </location>
</feature>
<comment type="similarity">
    <text evidence="10">Belongs to the glycosyltransferase 28 family. MurG subfamily.</text>
</comment>
<evidence type="ECO:0000256" key="8">
    <source>
        <dbReference type="ARBA" id="ARBA00023306"/>
    </source>
</evidence>
<comment type="pathway">
    <text evidence="10">Cell wall biogenesis; peptidoglycan biosynthesis.</text>
</comment>
<name>E1QVQ5_OLSUV</name>
<feature type="domain" description="Glycosyltransferase family 28 N-terminal" evidence="11">
    <location>
        <begin position="8"/>
        <end position="145"/>
    </location>
</feature>
<dbReference type="Pfam" id="PF04101">
    <property type="entry name" value="Glyco_tran_28_C"/>
    <property type="match status" value="1"/>
</dbReference>
<accession>E1QVQ5</accession>
<dbReference type="CAZy" id="GT28">
    <property type="family name" value="Glycosyltransferase Family 28"/>
</dbReference>
<keyword evidence="1 10" id="KW-1003">Cell membrane</keyword>
<keyword evidence="4 10" id="KW-0808">Transferase</keyword>
<dbReference type="GO" id="GO:0009252">
    <property type="term" value="P:peptidoglycan biosynthetic process"/>
    <property type="evidence" value="ECO:0007669"/>
    <property type="project" value="UniProtKB-UniRule"/>
</dbReference>
<keyword evidence="5 10" id="KW-0133">Cell shape</keyword>
<evidence type="ECO:0000256" key="9">
    <source>
        <dbReference type="ARBA" id="ARBA00023316"/>
    </source>
</evidence>
<protein>
    <recommendedName>
        <fullName evidence="10">UDP-N-acetylglucosamine--N-acetylmuramyl-(pentapeptide) pyrophosphoryl-undecaprenol N-acetylglucosamine transferase</fullName>
        <ecNumber evidence="10">2.4.1.227</ecNumber>
    </recommendedName>
    <alternativeName>
        <fullName evidence="10">Undecaprenyl-PP-MurNAc-pentapeptide-UDPGlcNAc GlcNAc transferase</fullName>
    </alternativeName>
</protein>
<feature type="binding site" evidence="10">
    <location>
        <position position="174"/>
    </location>
    <ligand>
        <name>UDP-N-acetyl-alpha-D-glucosamine</name>
        <dbReference type="ChEBI" id="CHEBI:57705"/>
    </ligand>
</feature>
<evidence type="ECO:0000256" key="10">
    <source>
        <dbReference type="HAMAP-Rule" id="MF_00033"/>
    </source>
</evidence>
<dbReference type="HAMAP" id="MF_00033">
    <property type="entry name" value="MurG"/>
    <property type="match status" value="1"/>
</dbReference>
<dbReference type="GO" id="GO:0005975">
    <property type="term" value="P:carbohydrate metabolic process"/>
    <property type="evidence" value="ECO:0007669"/>
    <property type="project" value="InterPro"/>
</dbReference>
<feature type="binding site" evidence="10">
    <location>
        <position position="128"/>
    </location>
    <ligand>
        <name>UDP-N-acetyl-alpha-D-glucosamine</name>
        <dbReference type="ChEBI" id="CHEBI:57705"/>
    </ligand>
</feature>
<evidence type="ECO:0000259" key="11">
    <source>
        <dbReference type="Pfam" id="PF03033"/>
    </source>
</evidence>
<dbReference type="RefSeq" id="WP_013251960.1">
    <property type="nucleotide sequence ID" value="NC_014363.1"/>
</dbReference>
<keyword evidence="9 10" id="KW-0961">Cell wall biogenesis/degradation</keyword>
<evidence type="ECO:0000313" key="13">
    <source>
        <dbReference type="EMBL" id="ADK68208.1"/>
    </source>
</evidence>
<organism evidence="13 14">
    <name type="scientific">Olsenella uli (strain ATCC 49627 / DSM 7084 / CCUG 31166 / CIP 109912 / JCM 12494 / LMG 11480 / NCIMB 702895 / VPI D76D-27C)</name>
    <name type="common">Lactobacillus uli</name>
    <dbReference type="NCBI Taxonomy" id="633147"/>
    <lineage>
        <taxon>Bacteria</taxon>
        <taxon>Bacillati</taxon>
        <taxon>Actinomycetota</taxon>
        <taxon>Coriobacteriia</taxon>
        <taxon>Coriobacteriales</taxon>
        <taxon>Atopobiaceae</taxon>
        <taxon>Olsenella</taxon>
    </lineage>
</organism>
<keyword evidence="8 10" id="KW-0131">Cell cycle</keyword>
<evidence type="ECO:0000256" key="6">
    <source>
        <dbReference type="ARBA" id="ARBA00022984"/>
    </source>
</evidence>
<dbReference type="InterPro" id="IPR006009">
    <property type="entry name" value="GlcNAc_MurG"/>
</dbReference>
<dbReference type="HOGENOM" id="CLU_037404_0_1_11"/>
<comment type="function">
    <text evidence="10">Cell wall formation. Catalyzes the transfer of a GlcNAc subunit on undecaprenyl-pyrophosphoryl-MurNAc-pentapeptide (lipid intermediate I) to form undecaprenyl-pyrophosphoryl-MurNAc-(pentapeptide)GlcNAc (lipid intermediate II).</text>
</comment>
<dbReference type="GO" id="GO:0051301">
    <property type="term" value="P:cell division"/>
    <property type="evidence" value="ECO:0007669"/>
    <property type="project" value="UniProtKB-KW"/>
</dbReference>
<evidence type="ECO:0000256" key="5">
    <source>
        <dbReference type="ARBA" id="ARBA00022960"/>
    </source>
</evidence>
<dbReference type="KEGG" id="ols:Olsu_1098"/>
<feature type="binding site" evidence="10">
    <location>
        <position position="306"/>
    </location>
    <ligand>
        <name>UDP-N-acetyl-alpha-D-glucosamine</name>
        <dbReference type="ChEBI" id="CHEBI:57705"/>
    </ligand>
</feature>
<gene>
    <name evidence="10" type="primary">murG</name>
    <name evidence="13" type="ordered locus">Olsu_1098</name>
</gene>
<dbReference type="EC" id="2.4.1.227" evidence="10"/>
<feature type="binding site" evidence="10">
    <location>
        <begin position="15"/>
        <end position="17"/>
    </location>
    <ligand>
        <name>UDP-N-acetyl-alpha-D-glucosamine</name>
        <dbReference type="ChEBI" id="CHEBI:57705"/>
    </ligand>
</feature>
<evidence type="ECO:0000259" key="12">
    <source>
        <dbReference type="Pfam" id="PF04101"/>
    </source>
</evidence>
<dbReference type="UniPathway" id="UPA00219"/>
<dbReference type="OrthoDB" id="9808936at2"/>
<evidence type="ECO:0000313" key="14">
    <source>
        <dbReference type="Proteomes" id="UP000000333"/>
    </source>
</evidence>
<dbReference type="GO" id="GO:0071555">
    <property type="term" value="P:cell wall organization"/>
    <property type="evidence" value="ECO:0007669"/>
    <property type="project" value="UniProtKB-KW"/>
</dbReference>
<feature type="binding site" evidence="10">
    <location>
        <position position="204"/>
    </location>
    <ligand>
        <name>UDP-N-acetyl-alpha-D-glucosamine</name>
        <dbReference type="ChEBI" id="CHEBI:57705"/>
    </ligand>
</feature>
<keyword evidence="6 10" id="KW-0573">Peptidoglycan synthesis</keyword>
<dbReference type="GO" id="GO:0050511">
    <property type="term" value="F:undecaprenyldiphospho-muramoylpentapeptide beta-N-acetylglucosaminyltransferase activity"/>
    <property type="evidence" value="ECO:0007669"/>
    <property type="project" value="UniProtKB-UniRule"/>
</dbReference>
<dbReference type="InterPro" id="IPR004276">
    <property type="entry name" value="GlycoTrans_28_N"/>
</dbReference>
<sequence length="377" mass="39994">MADRKLKVAIAAGGTAGHINPALALAEELEERGHEVRFFGQPTRLEAKLVPQAGFRFDPIDVTGFDRSRPWTLASALWRMRRAQRALGARFADEGAPDVAVGFGAYIELPLINWCARQNIPTVIHEQNSVPGLANRASADKARTVCVSLPVAIDAFRGRVGASTQIVVTGNPVRRCVTGATRREGRQALGIPDDATLLLVFGGSLGARHLNECVTRLKDDLLSRRNLHIVHSTGAKDYDSVAAGLALTDEQRSRWSLRPYIDDMGSALAAADLVLSRAGASSIAEIAALAVPSVLVPYPFATADHQTTNARYLVDAGAALLFADDDIDGDAFAAELLGLIDDGDRRSAMRSAARGLAQDKAASALADQVESAASIGA</sequence>
<dbReference type="InterPro" id="IPR007235">
    <property type="entry name" value="Glyco_trans_28_C"/>
</dbReference>
<evidence type="ECO:0000256" key="2">
    <source>
        <dbReference type="ARBA" id="ARBA00022618"/>
    </source>
</evidence>
<dbReference type="GO" id="GO:0051991">
    <property type="term" value="F:UDP-N-acetyl-D-glucosamine:N-acetylmuramoyl-L-alanyl-D-glutamyl-meso-2,6-diaminopimelyl-D-alanyl-D-alanine-diphosphoundecaprenol 4-beta-N-acetylglucosaminlytransferase activity"/>
    <property type="evidence" value="ECO:0007669"/>
    <property type="project" value="RHEA"/>
</dbReference>
<dbReference type="Gene3D" id="3.40.50.2000">
    <property type="entry name" value="Glycogen Phosphorylase B"/>
    <property type="match status" value="2"/>
</dbReference>
<evidence type="ECO:0000256" key="4">
    <source>
        <dbReference type="ARBA" id="ARBA00022679"/>
    </source>
</evidence>
<dbReference type="PANTHER" id="PTHR21015">
    <property type="entry name" value="UDP-N-ACETYLGLUCOSAMINE--N-ACETYLMURAMYL-(PENTAPEPTIDE) PYROPHOSPHORYL-UNDECAPRENOL N-ACETYLGLUCOSAMINE TRANSFERASE 1"/>
    <property type="match status" value="1"/>
</dbReference>
<dbReference type="Pfam" id="PF03033">
    <property type="entry name" value="Glyco_transf_28"/>
    <property type="match status" value="1"/>
</dbReference>
<evidence type="ECO:0000256" key="1">
    <source>
        <dbReference type="ARBA" id="ARBA00022475"/>
    </source>
</evidence>
<keyword evidence="2 10" id="KW-0132">Cell division</keyword>
<keyword evidence="3 10" id="KW-0328">Glycosyltransferase</keyword>
<dbReference type="AlphaFoldDB" id="E1QVQ5"/>
<evidence type="ECO:0000256" key="7">
    <source>
        <dbReference type="ARBA" id="ARBA00023136"/>
    </source>
</evidence>
<dbReference type="CDD" id="cd03785">
    <property type="entry name" value="GT28_MurG"/>
    <property type="match status" value="1"/>
</dbReference>
<comment type="subcellular location">
    <subcellularLocation>
        <location evidence="10">Cell membrane</location>
        <topology evidence="10">Peripheral membrane protein</topology>
        <orientation evidence="10">Cytoplasmic side</orientation>
    </subcellularLocation>
</comment>
<dbReference type="NCBIfam" id="TIGR01133">
    <property type="entry name" value="murG"/>
    <property type="match status" value="1"/>
</dbReference>
<comment type="caution">
    <text evidence="10">Lacks conserved residue(s) required for the propagation of feature annotation.</text>
</comment>
<dbReference type="GO" id="GO:0005886">
    <property type="term" value="C:plasma membrane"/>
    <property type="evidence" value="ECO:0007669"/>
    <property type="project" value="UniProtKB-SubCell"/>
</dbReference>
<dbReference type="eggNOG" id="COG0707">
    <property type="taxonomic scope" value="Bacteria"/>
</dbReference>
<keyword evidence="14" id="KW-1185">Reference proteome</keyword>
<proteinExistence type="inferred from homology"/>
<feature type="binding site" evidence="10">
    <location>
        <position position="261"/>
    </location>
    <ligand>
        <name>UDP-N-acetyl-alpha-D-glucosamine</name>
        <dbReference type="ChEBI" id="CHEBI:57705"/>
    </ligand>
</feature>
<dbReference type="SUPFAM" id="SSF53756">
    <property type="entry name" value="UDP-Glycosyltransferase/glycogen phosphorylase"/>
    <property type="match status" value="1"/>
</dbReference>
<dbReference type="GeneID" id="78512521"/>
<dbReference type="STRING" id="633147.Olsu_1098"/>
<dbReference type="PANTHER" id="PTHR21015:SF22">
    <property type="entry name" value="GLYCOSYLTRANSFERASE"/>
    <property type="match status" value="1"/>
</dbReference>
<dbReference type="Proteomes" id="UP000000333">
    <property type="component" value="Chromosome"/>
</dbReference>
<dbReference type="EMBL" id="CP002106">
    <property type="protein sequence ID" value="ADK68208.1"/>
    <property type="molecule type" value="Genomic_DNA"/>
</dbReference>
<evidence type="ECO:0000256" key="3">
    <source>
        <dbReference type="ARBA" id="ARBA00022676"/>
    </source>
</evidence>
<reference evidence="13 14" key="1">
    <citation type="journal article" date="2010" name="Stand. Genomic Sci.">
        <title>Complete genome sequence of Olsenella uli type strain (VPI D76D-27C).</title>
        <authorList>
            <person name="Goker M."/>
            <person name="Held B."/>
            <person name="Lucas S."/>
            <person name="Nolan M."/>
            <person name="Yasawong M."/>
            <person name="Glavina Del Rio T."/>
            <person name="Tice H."/>
            <person name="Cheng J.F."/>
            <person name="Bruce D."/>
            <person name="Detter J.C."/>
            <person name="Tapia R."/>
            <person name="Han C."/>
            <person name="Goodwin L."/>
            <person name="Pitluck S."/>
            <person name="Liolios K."/>
            <person name="Ivanova N."/>
            <person name="Mavromatis K."/>
            <person name="Mikhailova N."/>
            <person name="Pati A."/>
            <person name="Chen A."/>
            <person name="Palaniappan K."/>
            <person name="Land M."/>
            <person name="Hauser L."/>
            <person name="Chang Y.J."/>
            <person name="Jeffries C.D."/>
            <person name="Rohde M."/>
            <person name="Sikorski J."/>
            <person name="Pukall R."/>
            <person name="Woyke T."/>
            <person name="Bristow J."/>
            <person name="Eisen J.A."/>
            <person name="Markowitz V."/>
            <person name="Hugenholtz P."/>
            <person name="Kyrpides N.C."/>
            <person name="Klenk H.P."/>
            <person name="Lapidus A."/>
        </authorList>
    </citation>
    <scope>NUCLEOTIDE SEQUENCE [LARGE SCALE GENOMIC DNA]</scope>
    <source>
        <strain evidence="14">ATCC 49627 / DSM 7084 / CIP 109912 / JCM 12494 / NCIMB 702895 / VPI D76D-27C</strain>
    </source>
</reference>